<gene>
    <name evidence="2" type="ORF">KFL_000070200</name>
</gene>
<dbReference type="Gene3D" id="1.25.40.10">
    <property type="entry name" value="Tetratricopeptide repeat domain"/>
    <property type="match status" value="1"/>
</dbReference>
<accession>A0A1Y1HHY4</accession>
<reference evidence="2 3" key="1">
    <citation type="journal article" date="2014" name="Nat. Commun.">
        <title>Klebsormidium flaccidum genome reveals primary factors for plant terrestrial adaptation.</title>
        <authorList>
            <person name="Hori K."/>
            <person name="Maruyama F."/>
            <person name="Fujisawa T."/>
            <person name="Togashi T."/>
            <person name="Yamamoto N."/>
            <person name="Seo M."/>
            <person name="Sato S."/>
            <person name="Yamada T."/>
            <person name="Mori H."/>
            <person name="Tajima N."/>
            <person name="Moriyama T."/>
            <person name="Ikeuchi M."/>
            <person name="Watanabe M."/>
            <person name="Wada H."/>
            <person name="Kobayashi K."/>
            <person name="Saito M."/>
            <person name="Masuda T."/>
            <person name="Sasaki-Sekimoto Y."/>
            <person name="Mashiguchi K."/>
            <person name="Awai K."/>
            <person name="Shimojima M."/>
            <person name="Masuda S."/>
            <person name="Iwai M."/>
            <person name="Nobusawa T."/>
            <person name="Narise T."/>
            <person name="Kondo S."/>
            <person name="Saito H."/>
            <person name="Sato R."/>
            <person name="Murakawa M."/>
            <person name="Ihara Y."/>
            <person name="Oshima-Yamada Y."/>
            <person name="Ohtaka K."/>
            <person name="Satoh M."/>
            <person name="Sonobe K."/>
            <person name="Ishii M."/>
            <person name="Ohtani R."/>
            <person name="Kanamori-Sato M."/>
            <person name="Honoki R."/>
            <person name="Miyazaki D."/>
            <person name="Mochizuki H."/>
            <person name="Umetsu J."/>
            <person name="Higashi K."/>
            <person name="Shibata D."/>
            <person name="Kamiya Y."/>
            <person name="Sato N."/>
            <person name="Nakamura Y."/>
            <person name="Tabata S."/>
            <person name="Ida S."/>
            <person name="Kurokawa K."/>
            <person name="Ohta H."/>
        </authorList>
    </citation>
    <scope>NUCLEOTIDE SEQUENCE [LARGE SCALE GENOMIC DNA]</scope>
    <source>
        <strain evidence="2 3">NIES-2285</strain>
    </source>
</reference>
<sequence length="417" mass="44648">MADATLPVGANSDACVRMVALTSDALAALSAMDDGCEVRALLLLKQAAALGRGATWQAREGDTWKAKAGLHTAFAEVYAWIGDAKDLERAQAKFARQSSGVGGFTTMGGLESAELKDPSKGGSELQRNGDQSKTGVIDTRSAEEGSSSDPFGDLVSSDGGGGSEQEFNARAFESFKAPFRKRSFAVVKSYRPESEERILRGSLDSAKADMGRQGTLGNLASGVKISSRLVAPYQTAAWWYEKSRQELAKAYQLHADANHPDKRASLAIFVRMGDLFGRLAKDESAASCYVAAAALSTQLGSDEAQEVRDEILYAAWGLKTKCGRAVLASFPDAQQYPAGLSARALLCMREGRYKEAEVAYLRLLELMRDRGLADADTLLLAKVMLQALLRGQSLRTFLHATDGDDVSNSHTPRSAAA</sequence>
<proteinExistence type="predicted"/>
<name>A0A1Y1HHY4_KLENI</name>
<dbReference type="Proteomes" id="UP000054558">
    <property type="component" value="Unassembled WGS sequence"/>
</dbReference>
<evidence type="ECO:0000313" key="2">
    <source>
        <dbReference type="EMBL" id="GAQ78050.1"/>
    </source>
</evidence>
<organism evidence="2 3">
    <name type="scientific">Klebsormidium nitens</name>
    <name type="common">Green alga</name>
    <name type="synonym">Ulothrix nitens</name>
    <dbReference type="NCBI Taxonomy" id="105231"/>
    <lineage>
        <taxon>Eukaryota</taxon>
        <taxon>Viridiplantae</taxon>
        <taxon>Streptophyta</taxon>
        <taxon>Klebsormidiophyceae</taxon>
        <taxon>Klebsormidiales</taxon>
        <taxon>Klebsormidiaceae</taxon>
        <taxon>Klebsormidium</taxon>
    </lineage>
</organism>
<evidence type="ECO:0000256" key="1">
    <source>
        <dbReference type="SAM" id="MobiDB-lite"/>
    </source>
</evidence>
<keyword evidence="3" id="KW-1185">Reference proteome</keyword>
<protein>
    <submittedName>
        <fullName evidence="2">Uncharacterized protein</fullName>
    </submittedName>
</protein>
<dbReference type="AlphaFoldDB" id="A0A1Y1HHY4"/>
<dbReference type="EMBL" id="DF236956">
    <property type="protein sequence ID" value="GAQ78050.1"/>
    <property type="molecule type" value="Genomic_DNA"/>
</dbReference>
<dbReference type="InterPro" id="IPR011990">
    <property type="entry name" value="TPR-like_helical_dom_sf"/>
</dbReference>
<evidence type="ECO:0000313" key="3">
    <source>
        <dbReference type="Proteomes" id="UP000054558"/>
    </source>
</evidence>
<feature type="compositionally biased region" description="Polar residues" evidence="1">
    <location>
        <begin position="125"/>
        <end position="134"/>
    </location>
</feature>
<feature type="region of interest" description="Disordered" evidence="1">
    <location>
        <begin position="105"/>
        <end position="163"/>
    </location>
</feature>